<sequence length="123" mass="13585">MSLEYHLMLEALRTGHGDGRMASRLVEILFLAEFLHEAGYGDGDPERFEQIEAALARCSQRGNTTGDWHITDDDDHVRVAQLLTVHDQQLACAPLQAVAFATERLWQLVAKTAVTGALIQKAA</sequence>
<evidence type="ECO:0008006" key="5">
    <source>
        <dbReference type="Google" id="ProtNLM"/>
    </source>
</evidence>
<evidence type="ECO:0000313" key="1">
    <source>
        <dbReference type="EMBL" id="MBB2932245.1"/>
    </source>
</evidence>
<reference evidence="2 3" key="1">
    <citation type="submission" date="2018-06" db="EMBL/GenBank/DDBJ databases">
        <title>Genomic Encyclopedia of Type Strains, Phase IV (KMG-V): Genome sequencing to study the core and pangenomes of soil and plant-associated prokaryotes.</title>
        <authorList>
            <person name="Whitman W."/>
        </authorList>
    </citation>
    <scope>NUCLEOTIDE SEQUENCE [LARGE SCALE GENOMIC DNA]</scope>
    <source>
        <strain evidence="2 3">SRCL-318</strain>
        <strain evidence="1 4">SRMrh-85</strain>
    </source>
</reference>
<dbReference type="Proteomes" id="UP000247772">
    <property type="component" value="Unassembled WGS sequence"/>
</dbReference>
<dbReference type="EMBL" id="JACHVZ010000025">
    <property type="protein sequence ID" value="MBB2932245.1"/>
    <property type="molecule type" value="Genomic_DNA"/>
</dbReference>
<evidence type="ECO:0000313" key="4">
    <source>
        <dbReference type="Proteomes" id="UP000533533"/>
    </source>
</evidence>
<proteinExistence type="predicted"/>
<comment type="caution">
    <text evidence="2">The sequence shown here is derived from an EMBL/GenBank/DDBJ whole genome shotgun (WGS) entry which is preliminary data.</text>
</comment>
<keyword evidence="4" id="KW-1185">Reference proteome</keyword>
<gene>
    <name evidence="2" type="ORF">C7410_11473</name>
    <name evidence="1" type="ORF">FHX59_006726</name>
</gene>
<dbReference type="RefSeq" id="WP_243413413.1">
    <property type="nucleotide sequence ID" value="NZ_JACHVZ010000025.1"/>
</dbReference>
<dbReference type="Proteomes" id="UP000533533">
    <property type="component" value="Unassembled WGS sequence"/>
</dbReference>
<protein>
    <recommendedName>
        <fullName evidence="5">Fis family transcriptional regulator</fullName>
    </recommendedName>
</protein>
<dbReference type="AlphaFoldDB" id="A0A2U0ZWE4"/>
<organism evidence="2 3">
    <name type="scientific">Paraburkholderia silvatlantica</name>
    <dbReference type="NCBI Taxonomy" id="321895"/>
    <lineage>
        <taxon>Bacteria</taxon>
        <taxon>Pseudomonadati</taxon>
        <taxon>Pseudomonadota</taxon>
        <taxon>Betaproteobacteria</taxon>
        <taxon>Burkholderiales</taxon>
        <taxon>Burkholderiaceae</taxon>
        <taxon>Paraburkholderia</taxon>
    </lineage>
</organism>
<accession>A0A2U0ZWE4</accession>
<evidence type="ECO:0000313" key="3">
    <source>
        <dbReference type="Proteomes" id="UP000247772"/>
    </source>
</evidence>
<evidence type="ECO:0000313" key="2">
    <source>
        <dbReference type="EMBL" id="PYE21432.1"/>
    </source>
</evidence>
<name>A0A2U0ZWE4_9BURK</name>
<dbReference type="EMBL" id="QJSQ01000014">
    <property type="protein sequence ID" value="PYE21432.1"/>
    <property type="molecule type" value="Genomic_DNA"/>
</dbReference>